<keyword evidence="2" id="KW-0812">Transmembrane</keyword>
<evidence type="ECO:0000256" key="1">
    <source>
        <dbReference type="SAM" id="MobiDB-lite"/>
    </source>
</evidence>
<feature type="transmembrane region" description="Helical" evidence="2">
    <location>
        <begin position="21"/>
        <end position="39"/>
    </location>
</feature>
<evidence type="ECO:0000313" key="4">
    <source>
        <dbReference type="EMBL" id="KAK5113837.1"/>
    </source>
</evidence>
<dbReference type="InterPro" id="IPR002123">
    <property type="entry name" value="Plipid/glycerol_acylTrfase"/>
</dbReference>
<dbReference type="InterPro" id="IPR052744">
    <property type="entry name" value="GPAT/DAPAT"/>
</dbReference>
<dbReference type="AlphaFoldDB" id="A0AAN7YRX9"/>
<dbReference type="Proteomes" id="UP001310890">
    <property type="component" value="Unassembled WGS sequence"/>
</dbReference>
<dbReference type="GO" id="GO:0004366">
    <property type="term" value="F:glycerol-3-phosphate O-acyltransferase activity"/>
    <property type="evidence" value="ECO:0007669"/>
    <property type="project" value="TreeGrafter"/>
</dbReference>
<dbReference type="PANTHER" id="PTHR31605:SF0">
    <property type="entry name" value="GLYCEROL-3-PHOSPHATE O-ACYLTRANSFERASE 1"/>
    <property type="match status" value="1"/>
</dbReference>
<feature type="compositionally biased region" description="Polar residues" evidence="1">
    <location>
        <begin position="667"/>
        <end position="696"/>
    </location>
</feature>
<evidence type="ECO:0000256" key="2">
    <source>
        <dbReference type="SAM" id="Phobius"/>
    </source>
</evidence>
<evidence type="ECO:0000313" key="5">
    <source>
        <dbReference type="Proteomes" id="UP001310890"/>
    </source>
</evidence>
<feature type="domain" description="Phospholipid/glycerol acyltransferase" evidence="3">
    <location>
        <begin position="57"/>
        <end position="296"/>
    </location>
</feature>
<evidence type="ECO:0000259" key="3">
    <source>
        <dbReference type="SMART" id="SM00563"/>
    </source>
</evidence>
<organism evidence="4 5">
    <name type="scientific">Meristemomyces frigidus</name>
    <dbReference type="NCBI Taxonomy" id="1508187"/>
    <lineage>
        <taxon>Eukaryota</taxon>
        <taxon>Fungi</taxon>
        <taxon>Dikarya</taxon>
        <taxon>Ascomycota</taxon>
        <taxon>Pezizomycotina</taxon>
        <taxon>Dothideomycetes</taxon>
        <taxon>Dothideomycetidae</taxon>
        <taxon>Mycosphaerellales</taxon>
        <taxon>Teratosphaeriaceae</taxon>
        <taxon>Meristemomyces</taxon>
    </lineage>
</organism>
<dbReference type="Pfam" id="PF01553">
    <property type="entry name" value="Acyltransferase"/>
    <property type="match status" value="1"/>
</dbReference>
<dbReference type="SUPFAM" id="SSF69593">
    <property type="entry name" value="Glycerol-3-phosphate (1)-acyltransferase"/>
    <property type="match status" value="1"/>
</dbReference>
<dbReference type="PANTHER" id="PTHR31605">
    <property type="entry name" value="GLYCEROL-3-PHOSPHATE O-ACYLTRANSFERASE 1"/>
    <property type="match status" value="1"/>
</dbReference>
<name>A0AAN7YRX9_9PEZI</name>
<reference evidence="4" key="1">
    <citation type="submission" date="2023-08" db="EMBL/GenBank/DDBJ databases">
        <title>Black Yeasts Isolated from many extreme environments.</title>
        <authorList>
            <person name="Coleine C."/>
            <person name="Stajich J.E."/>
            <person name="Selbmann L."/>
        </authorList>
    </citation>
    <scope>NUCLEOTIDE SEQUENCE</scope>
    <source>
        <strain evidence="4">CCFEE 5401</strain>
    </source>
</reference>
<dbReference type="GO" id="GO:0016287">
    <property type="term" value="F:glycerone-phosphate O-acyltransferase activity"/>
    <property type="evidence" value="ECO:0007669"/>
    <property type="project" value="TreeGrafter"/>
</dbReference>
<keyword evidence="2" id="KW-0472">Membrane</keyword>
<protein>
    <recommendedName>
        <fullName evidence="3">Phospholipid/glycerol acyltransferase domain-containing protein</fullName>
    </recommendedName>
</protein>
<feature type="region of interest" description="Disordered" evidence="1">
    <location>
        <begin position="745"/>
        <end position="806"/>
    </location>
</feature>
<gene>
    <name evidence="4" type="ORF">LTR62_003221</name>
</gene>
<dbReference type="GO" id="GO:0008654">
    <property type="term" value="P:phospholipid biosynthetic process"/>
    <property type="evidence" value="ECO:0007669"/>
    <property type="project" value="TreeGrafter"/>
</dbReference>
<feature type="transmembrane region" description="Helical" evidence="2">
    <location>
        <begin position="529"/>
        <end position="552"/>
    </location>
</feature>
<proteinExistence type="predicted"/>
<feature type="region of interest" description="Disordered" evidence="1">
    <location>
        <begin position="196"/>
        <end position="220"/>
    </location>
</feature>
<feature type="transmembrane region" description="Helical" evidence="2">
    <location>
        <begin position="443"/>
        <end position="463"/>
    </location>
</feature>
<comment type="caution">
    <text evidence="4">The sequence shown here is derived from an EMBL/GenBank/DDBJ whole genome shotgun (WGS) entry which is preliminary data.</text>
</comment>
<dbReference type="SMART" id="SM00563">
    <property type="entry name" value="PlsC"/>
    <property type="match status" value="1"/>
</dbReference>
<keyword evidence="2" id="KW-1133">Transmembrane helix</keyword>
<feature type="transmembrane region" description="Helical" evidence="2">
    <location>
        <begin position="494"/>
        <end position="517"/>
    </location>
</feature>
<sequence length="806" mass="89315">MADDSRKLARAKRASQRRYQAIIYDIFLWVFNIVVDLFFREIHPRSTWKIPKNGPVIFVAAPHANQFIDPLILMRTVRHDAGRRISILTAEKSMHRRFIGTAASLVGAVPVGRALDSKKPAKGKIYLPDPENDPTLVKGNGLDFTDIKVFEKGGTLVLPSVNNAAANAEIQEILGPNELRLKKPFKGDIALKQLTGQDIGQGNGHSPADSQPEKSGDEFEGTSFEVAPHINQSRVYDAVFTAIGNGDCIGIFPEGGSHDRTELLPLKPGLAIMALGALAKDPECGVTIVPVGMNYFHAHKFRSRAVVEFGDPIHIEPELVLQYKEGDRRGPTAKVLELVYSRLTAITTLAPDYDTLMLIQAVRRLYNPKGKRLPLPSVVELNRRLMKGYTTYQHDPRIISLRKQVIDYNRTLFRIGVRDHQLSYAKLSWWKVAATFIYRVSKLLVLAIVVLPGTILFAPVFIAGKTISTIKAREALAASTVKVRARDVMATWKILVSLALTPVLDVFYAVAATAWTYKNRIHGIVPMWVPLWLMFLAVAICLPFICFGALRFGEIGMDIFKSLRPLMLSISPTSKNTLVRLRQRRQNLQEQINDIINELGPELFPDFDKRRIIPEGEADPPERPQTPLRHRSESMGGDELDDATLTSHNSPRRIGKTGAEGLPRNDSFPNINSTAIFASPTGTPKHSRSRTNSSDGVSFGKKGFAFSPLRSGKNPQNRGPPPATTGRLVDEEGMSADMDQVSKTLHAQMRERGRRRTGEPGSEAFGYEGGMASGAEEVRDCEVSEVSTEILTPGSEDEGEERKKEV</sequence>
<feature type="region of interest" description="Disordered" evidence="1">
    <location>
        <begin position="613"/>
        <end position="728"/>
    </location>
</feature>
<dbReference type="EMBL" id="JAVRRL010000021">
    <property type="protein sequence ID" value="KAK5113837.1"/>
    <property type="molecule type" value="Genomic_DNA"/>
</dbReference>
<accession>A0AAN7YRX9</accession>